<dbReference type="InterPro" id="IPR000524">
    <property type="entry name" value="Tscrpt_reg_HTH_GntR"/>
</dbReference>
<dbReference type="CDD" id="cd07377">
    <property type="entry name" value="WHTH_GntR"/>
    <property type="match status" value="1"/>
</dbReference>
<dbReference type="Pfam" id="PF07702">
    <property type="entry name" value="UTRA"/>
    <property type="match status" value="1"/>
</dbReference>
<gene>
    <name evidence="5" type="ORF">OOZ53_06835</name>
</gene>
<dbReference type="InterPro" id="IPR050679">
    <property type="entry name" value="Bact_HTH_transcr_reg"/>
</dbReference>
<dbReference type="InterPro" id="IPR036388">
    <property type="entry name" value="WH-like_DNA-bd_sf"/>
</dbReference>
<evidence type="ECO:0000256" key="1">
    <source>
        <dbReference type="ARBA" id="ARBA00023015"/>
    </source>
</evidence>
<evidence type="ECO:0000259" key="4">
    <source>
        <dbReference type="PROSITE" id="PS50949"/>
    </source>
</evidence>
<dbReference type="EMBL" id="JAPJZH010000003">
    <property type="protein sequence ID" value="MDA4845059.1"/>
    <property type="molecule type" value="Genomic_DNA"/>
</dbReference>
<dbReference type="SMART" id="SM00345">
    <property type="entry name" value="HTH_GNTR"/>
    <property type="match status" value="1"/>
</dbReference>
<keyword evidence="3" id="KW-0804">Transcription</keyword>
<dbReference type="SUPFAM" id="SSF46785">
    <property type="entry name" value="Winged helix' DNA-binding domain"/>
    <property type="match status" value="1"/>
</dbReference>
<dbReference type="InterPro" id="IPR028978">
    <property type="entry name" value="Chorismate_lyase_/UTRA_dom_sf"/>
</dbReference>
<keyword evidence="2" id="KW-0238">DNA-binding</keyword>
<dbReference type="Gene3D" id="1.10.10.10">
    <property type="entry name" value="Winged helix-like DNA-binding domain superfamily/Winged helix DNA-binding domain"/>
    <property type="match status" value="1"/>
</dbReference>
<dbReference type="InterPro" id="IPR011663">
    <property type="entry name" value="UTRA"/>
</dbReference>
<evidence type="ECO:0000313" key="6">
    <source>
        <dbReference type="Proteomes" id="UP001148313"/>
    </source>
</evidence>
<keyword evidence="1" id="KW-0805">Transcription regulation</keyword>
<evidence type="ECO:0000313" key="5">
    <source>
        <dbReference type="EMBL" id="MDA4845059.1"/>
    </source>
</evidence>
<name>A0ABT4VK19_9HYPH</name>
<keyword evidence="6" id="KW-1185">Reference proteome</keyword>
<evidence type="ECO:0000256" key="2">
    <source>
        <dbReference type="ARBA" id="ARBA00023125"/>
    </source>
</evidence>
<evidence type="ECO:0000256" key="3">
    <source>
        <dbReference type="ARBA" id="ARBA00023163"/>
    </source>
</evidence>
<organism evidence="5 6">
    <name type="scientific">Hoeflea poritis</name>
    <dbReference type="NCBI Taxonomy" id="2993659"/>
    <lineage>
        <taxon>Bacteria</taxon>
        <taxon>Pseudomonadati</taxon>
        <taxon>Pseudomonadota</taxon>
        <taxon>Alphaproteobacteria</taxon>
        <taxon>Hyphomicrobiales</taxon>
        <taxon>Rhizobiaceae</taxon>
        <taxon>Hoeflea</taxon>
    </lineage>
</organism>
<dbReference type="PANTHER" id="PTHR44846:SF1">
    <property type="entry name" value="MANNOSYL-D-GLYCERATE TRANSPORT_METABOLISM SYSTEM REPRESSOR MNGR-RELATED"/>
    <property type="match status" value="1"/>
</dbReference>
<dbReference type="InterPro" id="IPR036390">
    <property type="entry name" value="WH_DNA-bd_sf"/>
</dbReference>
<dbReference type="Proteomes" id="UP001148313">
    <property type="component" value="Unassembled WGS sequence"/>
</dbReference>
<protein>
    <submittedName>
        <fullName evidence="5">GntR family transcriptional regulator</fullName>
    </submittedName>
</protein>
<sequence>MGTAENIGKAQAGDLPNAEELKVCHVLAAEMKAVLASQRCTKRTAARLAISNAIRSKVLKPGDYLPSELALTKVFDVSLGTVQAALLQLRDVGLIIRRRGDGTRVAAQEPLAETVWHFRFQSRESGKPLRIAEESIQLETVDDAGFWSDHLGADRACYRITRRLQMLDGTRAGADMYLPCSLASGLDTVDINELMMTNIRPFLEERLNLKVTGREHLVTTVMPDAQTLKTYQLTSDGPYYEIHARTWSSDSAPVYHQRILVAVCDCNLKF</sequence>
<dbReference type="RefSeq" id="WP_271088614.1">
    <property type="nucleotide sequence ID" value="NZ_JAPJZH010000003.1"/>
</dbReference>
<proteinExistence type="predicted"/>
<dbReference type="Gene3D" id="3.40.1410.10">
    <property type="entry name" value="Chorismate lyase-like"/>
    <property type="match status" value="1"/>
</dbReference>
<comment type="caution">
    <text evidence="5">The sequence shown here is derived from an EMBL/GenBank/DDBJ whole genome shotgun (WGS) entry which is preliminary data.</text>
</comment>
<accession>A0ABT4VK19</accession>
<dbReference type="PROSITE" id="PS50949">
    <property type="entry name" value="HTH_GNTR"/>
    <property type="match status" value="1"/>
</dbReference>
<dbReference type="PANTHER" id="PTHR44846">
    <property type="entry name" value="MANNOSYL-D-GLYCERATE TRANSPORT/METABOLISM SYSTEM REPRESSOR MNGR-RELATED"/>
    <property type="match status" value="1"/>
</dbReference>
<feature type="domain" description="HTH gntR-type" evidence="4">
    <location>
        <begin position="40"/>
        <end position="108"/>
    </location>
</feature>
<dbReference type="Pfam" id="PF00392">
    <property type="entry name" value="GntR"/>
    <property type="match status" value="1"/>
</dbReference>
<reference evidence="5" key="1">
    <citation type="submission" date="2022-11" db="EMBL/GenBank/DDBJ databases">
        <title>Hoeflea poritis sp. nov., isolated from scleractinian coral Porites lutea.</title>
        <authorList>
            <person name="Zhang G."/>
            <person name="Wei Q."/>
            <person name="Cai L."/>
        </authorList>
    </citation>
    <scope>NUCLEOTIDE SEQUENCE</scope>
    <source>
        <strain evidence="5">E7-10</strain>
    </source>
</reference>
<dbReference type="SUPFAM" id="SSF64288">
    <property type="entry name" value="Chorismate lyase-like"/>
    <property type="match status" value="1"/>
</dbReference>